<keyword evidence="4" id="KW-0677">Repeat</keyword>
<keyword evidence="5 11" id="KW-1133">Transmembrane helix</keyword>
<evidence type="ECO:0000256" key="4">
    <source>
        <dbReference type="ARBA" id="ARBA00022737"/>
    </source>
</evidence>
<feature type="domain" description="SRCR" evidence="13">
    <location>
        <begin position="372"/>
        <end position="469"/>
    </location>
</feature>
<dbReference type="OrthoDB" id="547291at2759"/>
<dbReference type="RefSeq" id="XP_038050050.1">
    <property type="nucleotide sequence ID" value="XM_038194122.1"/>
</dbReference>
<keyword evidence="8" id="KW-0325">Glycoprotein</keyword>
<evidence type="ECO:0000256" key="11">
    <source>
        <dbReference type="SAM" id="Phobius"/>
    </source>
</evidence>
<dbReference type="PRINTS" id="PR00258">
    <property type="entry name" value="SPERACTRCPTR"/>
</dbReference>
<keyword evidence="6 11" id="KW-0472">Membrane</keyword>
<evidence type="ECO:0000256" key="1">
    <source>
        <dbReference type="ARBA" id="ARBA00004167"/>
    </source>
</evidence>
<name>A0A913ZGB5_PATMI</name>
<feature type="disulfide bond" evidence="9">
    <location>
        <begin position="177"/>
        <end position="241"/>
    </location>
</feature>
<dbReference type="FunFam" id="3.10.250.10:FF:000001">
    <property type="entry name" value="Lysyl oxidase 4 isoform X1"/>
    <property type="match status" value="1"/>
</dbReference>
<sequence>MFMTFKHIMTWQERLLWFGLLVFSSVSSQAQSIDRFDEIRLSDGDLGPHEGRLEVYVNGSWAAVTSTGWGLNEANVVCRQLGFHASFPAAVGHRFGTGIETPVLDKVKCNGGESQLDECSNRGWLCRGTCSGDNYAGVRCINKAMPEPLYQLRLAGSASQFEGLVEVRYNDYWSPVCGIAFDFLQAITVCRQLGYGPPKHYRIFTEIDPESRPKLIHRASCHTWHRSLLDCGVNEGDGTVCTPSDPAAHVACNKPSDPYPLYLDSLSHRYEGAVRIYSDGQFGKICNTGWTLQDAQVVCRQLGYGSAVGHNVAPEDLAGPSGEPILLDAVQCNGSESLLAECSHKPFRDTACDDQQQALVECREPALEDLTLHIADGSAYRGRLEVAFNGEWLAICNDTWDMAAANVTCRQIGLGPALLATAEFEFKPQFVIWNEVSCEGTEDRLAQCRTSQSGQYSCASGKLAGVTCSPYGIPNKQADKLHLTAGILPHDGAVQLYRNGIWQAVCPSGWDGRDALVACRQLGYRGAVDNNAFTTEGPFYMDNVTCAGSELNLTSCGHDLLRQGARCKNDVGQAGVTCNPFTGIQSPADSTPLRLVGGKTSREGQVQVYFAGSWGAVCGGRTWDMNASHVACRQLGYERAEETGTGDVEKGTMFLLDGVECLGTELMLSACAHAPWGQVNCSPSQTATVVCKERPDQEVDAGISEWVYVGIVIAVIVIVLISVLATCVTWSMKKRQAERRIREGPDHHNVRHEHLEQRGAAAETANSSRPATTETKMV</sequence>
<evidence type="ECO:0000256" key="10">
    <source>
        <dbReference type="SAM" id="MobiDB-lite"/>
    </source>
</evidence>
<accession>A0A913ZGB5</accession>
<dbReference type="SMART" id="SM00202">
    <property type="entry name" value="SR"/>
    <property type="match status" value="6"/>
</dbReference>
<evidence type="ECO:0000313" key="15">
    <source>
        <dbReference type="Proteomes" id="UP000887568"/>
    </source>
</evidence>
<feature type="disulfide bond" evidence="9">
    <location>
        <begin position="546"/>
        <end position="556"/>
    </location>
</feature>
<dbReference type="PANTHER" id="PTHR19331">
    <property type="entry name" value="SCAVENGER RECEPTOR DOMAIN-CONTAINING"/>
    <property type="match status" value="1"/>
</dbReference>
<dbReference type="GeneID" id="119723456"/>
<feature type="transmembrane region" description="Helical" evidence="11">
    <location>
        <begin position="706"/>
        <end position="732"/>
    </location>
</feature>
<feature type="disulfide bond" evidence="9">
    <location>
        <begin position="661"/>
        <end position="671"/>
    </location>
</feature>
<feature type="domain" description="SRCR" evidence="13">
    <location>
        <begin position="39"/>
        <end position="141"/>
    </location>
</feature>
<feature type="chain" id="PRO_5038324092" description="SRCR domain-containing protein" evidence="12">
    <location>
        <begin position="31"/>
        <end position="778"/>
    </location>
</feature>
<comment type="subcellular location">
    <subcellularLocation>
        <location evidence="1">Membrane</location>
        <topology evidence="1">Single-pass membrane protein</topology>
    </subcellularLocation>
</comment>
<dbReference type="PANTHER" id="PTHR19331:SF465">
    <property type="entry name" value="EGG PEPTIDE SPERACT RECEPTOR"/>
    <property type="match status" value="1"/>
</dbReference>
<dbReference type="Proteomes" id="UP000887568">
    <property type="component" value="Unplaced"/>
</dbReference>
<evidence type="ECO:0000256" key="5">
    <source>
        <dbReference type="ARBA" id="ARBA00022989"/>
    </source>
</evidence>
<proteinExistence type="predicted"/>
<dbReference type="RefSeq" id="XP_038050049.1">
    <property type="nucleotide sequence ID" value="XM_038194121.1"/>
</dbReference>
<comment type="caution">
    <text evidence="9">Lacks conserved residue(s) required for the propagation of feature annotation.</text>
</comment>
<feature type="compositionally biased region" description="Polar residues" evidence="10">
    <location>
        <begin position="764"/>
        <end position="778"/>
    </location>
</feature>
<dbReference type="GO" id="GO:0016020">
    <property type="term" value="C:membrane"/>
    <property type="evidence" value="ECO:0007669"/>
    <property type="project" value="UniProtKB-SubCell"/>
</dbReference>
<feature type="domain" description="SRCR" evidence="13">
    <location>
        <begin position="152"/>
        <end position="253"/>
    </location>
</feature>
<evidence type="ECO:0000256" key="6">
    <source>
        <dbReference type="ARBA" id="ARBA00023136"/>
    </source>
</evidence>
<dbReference type="EnsemblMetazoa" id="XM_038194122.1">
    <property type="protein sequence ID" value="XP_038050050.1"/>
    <property type="gene ID" value="LOC119723456"/>
</dbReference>
<feature type="domain" description="SRCR" evidence="13">
    <location>
        <begin position="481"/>
        <end position="579"/>
    </location>
</feature>
<evidence type="ECO:0000256" key="2">
    <source>
        <dbReference type="ARBA" id="ARBA00022692"/>
    </source>
</evidence>
<dbReference type="FunFam" id="3.10.250.10:FF:000016">
    <property type="entry name" value="Scavenger receptor cysteine-rich protein type 12"/>
    <property type="match status" value="4"/>
</dbReference>
<evidence type="ECO:0000259" key="13">
    <source>
        <dbReference type="PROSITE" id="PS50287"/>
    </source>
</evidence>
<feature type="disulfide bond" evidence="9">
    <location>
        <begin position="332"/>
        <end position="342"/>
    </location>
</feature>
<dbReference type="Pfam" id="PF00530">
    <property type="entry name" value="SRCR"/>
    <property type="match status" value="6"/>
</dbReference>
<feature type="region of interest" description="Disordered" evidence="10">
    <location>
        <begin position="740"/>
        <end position="778"/>
    </location>
</feature>
<evidence type="ECO:0000256" key="9">
    <source>
        <dbReference type="PROSITE-ProRule" id="PRU00196"/>
    </source>
</evidence>
<dbReference type="PROSITE" id="PS50287">
    <property type="entry name" value="SRCR_2"/>
    <property type="match status" value="6"/>
</dbReference>
<keyword evidence="7 9" id="KW-1015">Disulfide bond</keyword>
<feature type="domain" description="SRCR" evidence="13">
    <location>
        <begin position="593"/>
        <end position="692"/>
    </location>
</feature>
<evidence type="ECO:0000256" key="7">
    <source>
        <dbReference type="ARBA" id="ARBA00023157"/>
    </source>
</evidence>
<dbReference type="OMA" id="WMAICND"/>
<feature type="signal peptide" evidence="12">
    <location>
        <begin position="1"/>
        <end position="30"/>
    </location>
</feature>
<evidence type="ECO:0000256" key="3">
    <source>
        <dbReference type="ARBA" id="ARBA00022729"/>
    </source>
</evidence>
<feature type="compositionally biased region" description="Basic and acidic residues" evidence="10">
    <location>
        <begin position="740"/>
        <end position="757"/>
    </location>
</feature>
<evidence type="ECO:0000256" key="8">
    <source>
        <dbReference type="ARBA" id="ARBA00023180"/>
    </source>
</evidence>
<keyword evidence="3 12" id="KW-0732">Signal</keyword>
<protein>
    <recommendedName>
        <fullName evidence="13">SRCR domain-containing protein</fullName>
    </recommendedName>
</protein>
<feature type="disulfide bond" evidence="9">
    <location>
        <begin position="109"/>
        <end position="119"/>
    </location>
</feature>
<keyword evidence="2 11" id="KW-0812">Transmembrane</keyword>
<feature type="disulfide bond" evidence="9">
    <location>
        <begin position="221"/>
        <end position="231"/>
    </location>
</feature>
<keyword evidence="15" id="KW-1185">Reference proteome</keyword>
<organism evidence="14 15">
    <name type="scientific">Patiria miniata</name>
    <name type="common">Bat star</name>
    <name type="synonym">Asterina miniata</name>
    <dbReference type="NCBI Taxonomy" id="46514"/>
    <lineage>
        <taxon>Eukaryota</taxon>
        <taxon>Metazoa</taxon>
        <taxon>Echinodermata</taxon>
        <taxon>Eleutherozoa</taxon>
        <taxon>Asterozoa</taxon>
        <taxon>Asteroidea</taxon>
        <taxon>Valvatacea</taxon>
        <taxon>Valvatida</taxon>
        <taxon>Asterinidae</taxon>
        <taxon>Patiria</taxon>
    </lineage>
</organism>
<dbReference type="EnsemblMetazoa" id="XM_038194121.1">
    <property type="protein sequence ID" value="XP_038050049.1"/>
    <property type="gene ID" value="LOC119723456"/>
</dbReference>
<dbReference type="InterPro" id="IPR036772">
    <property type="entry name" value="SRCR-like_dom_sf"/>
</dbReference>
<feature type="disulfide bond" evidence="9">
    <location>
        <begin position="438"/>
        <end position="448"/>
    </location>
</feature>
<evidence type="ECO:0000313" key="14">
    <source>
        <dbReference type="EnsemblMetazoa" id="XP_038050050.1"/>
    </source>
</evidence>
<dbReference type="Gene3D" id="3.10.250.10">
    <property type="entry name" value="SRCR-like domain"/>
    <property type="match status" value="6"/>
</dbReference>
<dbReference type="SUPFAM" id="SSF56487">
    <property type="entry name" value="SRCR-like"/>
    <property type="match status" value="6"/>
</dbReference>
<evidence type="ECO:0000256" key="12">
    <source>
        <dbReference type="SAM" id="SignalP"/>
    </source>
</evidence>
<reference evidence="14" key="1">
    <citation type="submission" date="2022-11" db="UniProtKB">
        <authorList>
            <consortium name="EnsemblMetazoa"/>
        </authorList>
    </citation>
    <scope>IDENTIFICATION</scope>
</reference>
<feature type="domain" description="SRCR" evidence="13">
    <location>
        <begin position="261"/>
        <end position="363"/>
    </location>
</feature>
<dbReference type="InterPro" id="IPR001190">
    <property type="entry name" value="SRCR"/>
</dbReference>
<dbReference type="AlphaFoldDB" id="A0A913ZGB5"/>
<dbReference type="FunFam" id="3.10.250.10:FF:000032">
    <property type="entry name" value="Si:dkey-14d8.20"/>
    <property type="match status" value="1"/>
</dbReference>